<gene>
    <name evidence="13" type="ORF">HDG69_003531</name>
</gene>
<evidence type="ECO:0000256" key="1">
    <source>
        <dbReference type="ARBA" id="ARBA00004496"/>
    </source>
</evidence>
<dbReference type="PANTHER" id="PTHR11579:SF0">
    <property type="entry name" value="PROTEIN-L-ISOASPARTATE(D-ASPARTATE) O-METHYLTRANSFERASE"/>
    <property type="match status" value="1"/>
</dbReference>
<evidence type="ECO:0000256" key="2">
    <source>
        <dbReference type="ARBA" id="ARBA00005369"/>
    </source>
</evidence>
<protein>
    <recommendedName>
        <fullName evidence="4">Protein-L-isoaspartate O-methyltransferase</fullName>
        <ecNumber evidence="3">2.1.1.77</ecNumber>
    </recommendedName>
    <alternativeName>
        <fullName evidence="11">L-isoaspartyl protein carboxyl methyltransferase</fullName>
    </alternativeName>
    <alternativeName>
        <fullName evidence="9">Protein L-isoaspartyl methyltransferase</fullName>
    </alternativeName>
    <alternativeName>
        <fullName evidence="10">Protein-beta-aspartate methyltransferase</fullName>
    </alternativeName>
</protein>
<dbReference type="InterPro" id="IPR029063">
    <property type="entry name" value="SAM-dependent_MTases_sf"/>
</dbReference>
<evidence type="ECO:0000256" key="7">
    <source>
        <dbReference type="ARBA" id="ARBA00022679"/>
    </source>
</evidence>
<proteinExistence type="inferred from homology"/>
<dbReference type="EC" id="2.1.1.77" evidence="3"/>
<evidence type="ECO:0000256" key="4">
    <source>
        <dbReference type="ARBA" id="ARBA00013346"/>
    </source>
</evidence>
<comment type="caution">
    <text evidence="13">The sequence shown here is derived from an EMBL/GenBank/DDBJ whole genome shotgun (WGS) entry which is preliminary data.</text>
</comment>
<comment type="similarity">
    <text evidence="2">Belongs to the methyltransferase superfamily. L-isoaspartyl/D-aspartyl protein methyltransferase family.</text>
</comment>
<reference evidence="13 14" key="1">
    <citation type="submission" date="2020-05" db="EMBL/GenBank/DDBJ databases">
        <title>Genomic Encyclopedia of Type Strains, Phase III (KMG-III): the genomes of soil and plant-associated and newly described type strains.</title>
        <authorList>
            <person name="Whitman W."/>
        </authorList>
    </citation>
    <scope>NUCLEOTIDE SEQUENCE [LARGE SCALE GENOMIC DNA]</scope>
    <source>
        <strain evidence="13 14">KCTC 19046</strain>
    </source>
</reference>
<keyword evidence="8" id="KW-0949">S-adenosyl-L-methionine</keyword>
<evidence type="ECO:0000256" key="6">
    <source>
        <dbReference type="ARBA" id="ARBA00022603"/>
    </source>
</evidence>
<dbReference type="PANTHER" id="PTHR11579">
    <property type="entry name" value="PROTEIN-L-ISOASPARTATE O-METHYLTRANSFERASE"/>
    <property type="match status" value="1"/>
</dbReference>
<dbReference type="RefSeq" id="WP_425484052.1">
    <property type="nucleotide sequence ID" value="NZ_BAAAML010000004.1"/>
</dbReference>
<keyword evidence="5" id="KW-0963">Cytoplasm</keyword>
<dbReference type="Gene3D" id="3.40.50.150">
    <property type="entry name" value="Vaccinia Virus protein VP39"/>
    <property type="match status" value="1"/>
</dbReference>
<evidence type="ECO:0000313" key="14">
    <source>
        <dbReference type="Proteomes" id="UP000757540"/>
    </source>
</evidence>
<dbReference type="GO" id="GO:0032259">
    <property type="term" value="P:methylation"/>
    <property type="evidence" value="ECO:0007669"/>
    <property type="project" value="UniProtKB-KW"/>
</dbReference>
<evidence type="ECO:0000256" key="8">
    <source>
        <dbReference type="ARBA" id="ARBA00022691"/>
    </source>
</evidence>
<keyword evidence="6 13" id="KW-0489">Methyltransferase</keyword>
<evidence type="ECO:0000256" key="10">
    <source>
        <dbReference type="ARBA" id="ARBA00031323"/>
    </source>
</evidence>
<keyword evidence="14" id="KW-1185">Reference proteome</keyword>
<feature type="region of interest" description="Disordered" evidence="12">
    <location>
        <begin position="36"/>
        <end position="59"/>
    </location>
</feature>
<accession>A0ABX2A828</accession>
<sequence length="209" mass="21676">MTPEPPPHGGPGPDSADADAIAVAVTDAMHAVDRRGFLPRGQRRAAGDDRPLPIGHEQTCSQPSTVATMLTMLRVPRGGAVLDVGAGSGWTTALLAHLVGAGGEVLGTERVPELVARGGANLARLGMPWARIEAARPGALGAPRAGGWPRILVSASPDELPGQLVEQLAPSGRMVIPVRHAMLLVERSPDGAVRTTEHGSYNFVPLVQD</sequence>
<dbReference type="Pfam" id="PF01135">
    <property type="entry name" value="PCMT"/>
    <property type="match status" value="1"/>
</dbReference>
<name>A0ABX2A828_9MICO</name>
<evidence type="ECO:0000256" key="11">
    <source>
        <dbReference type="ARBA" id="ARBA00031350"/>
    </source>
</evidence>
<dbReference type="GO" id="GO:0004719">
    <property type="term" value="F:protein-L-isoaspartate (D-aspartate) O-methyltransferase activity"/>
    <property type="evidence" value="ECO:0007669"/>
    <property type="project" value="UniProtKB-EC"/>
</dbReference>
<evidence type="ECO:0000256" key="5">
    <source>
        <dbReference type="ARBA" id="ARBA00022490"/>
    </source>
</evidence>
<organism evidence="13 14">
    <name type="scientific">Isoptericola halotolerans</name>
    <dbReference type="NCBI Taxonomy" id="300560"/>
    <lineage>
        <taxon>Bacteria</taxon>
        <taxon>Bacillati</taxon>
        <taxon>Actinomycetota</taxon>
        <taxon>Actinomycetes</taxon>
        <taxon>Micrococcales</taxon>
        <taxon>Promicromonosporaceae</taxon>
        <taxon>Isoptericola</taxon>
    </lineage>
</organism>
<evidence type="ECO:0000256" key="12">
    <source>
        <dbReference type="SAM" id="MobiDB-lite"/>
    </source>
</evidence>
<dbReference type="InterPro" id="IPR000682">
    <property type="entry name" value="PCMT"/>
</dbReference>
<keyword evidence="7 13" id="KW-0808">Transferase</keyword>
<evidence type="ECO:0000256" key="3">
    <source>
        <dbReference type="ARBA" id="ARBA00011890"/>
    </source>
</evidence>
<dbReference type="CDD" id="cd02440">
    <property type="entry name" value="AdoMet_MTases"/>
    <property type="match status" value="1"/>
</dbReference>
<dbReference type="SUPFAM" id="SSF53335">
    <property type="entry name" value="S-adenosyl-L-methionine-dependent methyltransferases"/>
    <property type="match status" value="1"/>
</dbReference>
<dbReference type="EMBL" id="JABEZU010000005">
    <property type="protein sequence ID" value="NOV98929.1"/>
    <property type="molecule type" value="Genomic_DNA"/>
</dbReference>
<evidence type="ECO:0000256" key="9">
    <source>
        <dbReference type="ARBA" id="ARBA00030757"/>
    </source>
</evidence>
<evidence type="ECO:0000313" key="13">
    <source>
        <dbReference type="EMBL" id="NOV98929.1"/>
    </source>
</evidence>
<comment type="subcellular location">
    <subcellularLocation>
        <location evidence="1">Cytoplasm</location>
    </subcellularLocation>
</comment>
<dbReference type="Proteomes" id="UP000757540">
    <property type="component" value="Unassembled WGS sequence"/>
</dbReference>